<feature type="domain" description="PD-(D/E)XK nuclease-like" evidence="2">
    <location>
        <begin position="205"/>
        <end position="415"/>
    </location>
</feature>
<dbReference type="AlphaFoldDB" id="A0A8H3FZ60"/>
<name>A0A8H3FZ60_9LECA</name>
<reference evidence="3" key="1">
    <citation type="submission" date="2021-03" db="EMBL/GenBank/DDBJ databases">
        <authorList>
            <person name="Tagirdzhanova G."/>
        </authorList>
    </citation>
    <scope>NUCLEOTIDE SEQUENCE</scope>
</reference>
<keyword evidence="4" id="KW-1185">Reference proteome</keyword>
<evidence type="ECO:0000313" key="3">
    <source>
        <dbReference type="EMBL" id="CAF9934991.1"/>
    </source>
</evidence>
<dbReference type="EMBL" id="CAJPDS010000079">
    <property type="protein sequence ID" value="CAF9934991.1"/>
    <property type="molecule type" value="Genomic_DNA"/>
</dbReference>
<proteinExistence type="predicted"/>
<comment type="caution">
    <text evidence="3">The sequence shown here is derived from an EMBL/GenBank/DDBJ whole genome shotgun (WGS) entry which is preliminary data.</text>
</comment>
<evidence type="ECO:0000313" key="4">
    <source>
        <dbReference type="Proteomes" id="UP000664521"/>
    </source>
</evidence>
<organism evidence="3 4">
    <name type="scientific">Heterodermia speciosa</name>
    <dbReference type="NCBI Taxonomy" id="116794"/>
    <lineage>
        <taxon>Eukaryota</taxon>
        <taxon>Fungi</taxon>
        <taxon>Dikarya</taxon>
        <taxon>Ascomycota</taxon>
        <taxon>Pezizomycotina</taxon>
        <taxon>Lecanoromycetes</taxon>
        <taxon>OSLEUM clade</taxon>
        <taxon>Lecanoromycetidae</taxon>
        <taxon>Caliciales</taxon>
        <taxon>Physciaceae</taxon>
        <taxon>Heterodermia</taxon>
    </lineage>
</organism>
<dbReference type="Proteomes" id="UP000664521">
    <property type="component" value="Unassembled WGS sequence"/>
</dbReference>
<evidence type="ECO:0000259" key="2">
    <source>
        <dbReference type="Pfam" id="PF20516"/>
    </source>
</evidence>
<accession>A0A8H3FZ60</accession>
<evidence type="ECO:0000256" key="1">
    <source>
        <dbReference type="SAM" id="MobiDB-lite"/>
    </source>
</evidence>
<protein>
    <recommendedName>
        <fullName evidence="2">PD-(D/E)XK nuclease-like domain-containing protein</fullName>
    </recommendedName>
</protein>
<sequence>MREFIDPQHLTNHVATWLEGHPCQSEDYEESNADLARPTSKKRPRDTKFQETQAPQCKAQCLAQISGNSMRRRSPRKTPTNEQAQPISQDQSPLRNKARDLDQTPRAQRSQRLHTLDGASDGPSETFEPPILEPSYAGSSPSRSSFTSSQASRSHSPRKRLGDTQFSNVPIDMIPLESNKVPEDISKLFHDLKQISKGIHVIPNAVREKMQDHGEQVDAEVHSRLLRLALRGHWQSKGIWYQDITTARISDKSLVPSAAAVPIQSKLVDYVMIIDSSRVFQFRIIVKISTRPDFNLSINVTTAEWIRFNLIAVSIEIKRGAISQDEAFFQLSIWTAAHFAKLRQLMQHSCAVLFVLSVLFVQNHEWKLILAIMTSESRLEMHAYLSLGETGSLAGIYRVLATLRRLSKWIDEQYRPWFEDKILGAGE</sequence>
<dbReference type="InterPro" id="IPR046797">
    <property type="entry name" value="PDDEXK_12"/>
</dbReference>
<feature type="region of interest" description="Disordered" evidence="1">
    <location>
        <begin position="25"/>
        <end position="166"/>
    </location>
</feature>
<dbReference type="Pfam" id="PF20516">
    <property type="entry name" value="PDDEXK_12"/>
    <property type="match status" value="1"/>
</dbReference>
<feature type="compositionally biased region" description="Low complexity" evidence="1">
    <location>
        <begin position="135"/>
        <end position="154"/>
    </location>
</feature>
<feature type="compositionally biased region" description="Polar residues" evidence="1">
    <location>
        <begin position="77"/>
        <end position="94"/>
    </location>
</feature>
<gene>
    <name evidence="3" type="ORF">HETSPECPRED_009422</name>
</gene>
<dbReference type="OrthoDB" id="4161186at2759"/>